<dbReference type="PROSITE" id="PS51257">
    <property type="entry name" value="PROKAR_LIPOPROTEIN"/>
    <property type="match status" value="1"/>
</dbReference>
<keyword evidence="1" id="KW-0732">Signal</keyword>
<feature type="signal peptide" evidence="1">
    <location>
        <begin position="1"/>
        <end position="20"/>
    </location>
</feature>
<evidence type="ECO:0008006" key="4">
    <source>
        <dbReference type="Google" id="ProtNLM"/>
    </source>
</evidence>
<evidence type="ECO:0000313" key="2">
    <source>
        <dbReference type="EMBL" id="PPU43921.1"/>
    </source>
</evidence>
<evidence type="ECO:0000313" key="3">
    <source>
        <dbReference type="Proteomes" id="UP000238908"/>
    </source>
</evidence>
<protein>
    <recommendedName>
        <fullName evidence="4">Lipoprotein</fullName>
    </recommendedName>
</protein>
<name>A0A2S7BFB8_9XANT</name>
<gene>
    <name evidence="2" type="ORF">XdyCFBP7245_23120</name>
</gene>
<sequence length="216" mass="23307">MRFSRVALLFLTALLVPALGACTHTASQPLKPLAKEHADMTSPETVTADKINLSAEEIGKRFLKLITSLDSRADITPQRIQDVMGFPVTVAPGALGAVVWSKDLGAGWKYAFDYVPESKSLLPGVGLSFENDANRRSDMEVICSLDFEHYDSVLKSSGFIASPTYGPIGQLENWRYAKFAKDGKGGDIIVSIVPLSASESSPNQLCVKSISTLNGR</sequence>
<accession>A0A2S7BFB8</accession>
<comment type="caution">
    <text evidence="2">The sequence shown here is derived from an EMBL/GenBank/DDBJ whole genome shotgun (WGS) entry which is preliminary data.</text>
</comment>
<reference evidence="2 3" key="1">
    <citation type="submission" date="2016-08" db="EMBL/GenBank/DDBJ databases">
        <authorList>
            <person name="Seilhamer J.J."/>
        </authorList>
    </citation>
    <scope>NUCLEOTIDE SEQUENCE [LARGE SCALE GENOMIC DNA]</scope>
    <source>
        <strain evidence="2 3">CFBP7245</strain>
    </source>
</reference>
<proteinExistence type="predicted"/>
<dbReference type="Proteomes" id="UP000238908">
    <property type="component" value="Unassembled WGS sequence"/>
</dbReference>
<organism evidence="2 3">
    <name type="scientific">Xanthomonas dyei</name>
    <dbReference type="NCBI Taxonomy" id="743699"/>
    <lineage>
        <taxon>Bacteria</taxon>
        <taxon>Pseudomonadati</taxon>
        <taxon>Pseudomonadota</taxon>
        <taxon>Gammaproteobacteria</taxon>
        <taxon>Lysobacterales</taxon>
        <taxon>Lysobacteraceae</taxon>
        <taxon>Xanthomonas</taxon>
    </lineage>
</organism>
<feature type="chain" id="PRO_5015392382" description="Lipoprotein" evidence="1">
    <location>
        <begin position="21"/>
        <end position="216"/>
    </location>
</feature>
<evidence type="ECO:0000256" key="1">
    <source>
        <dbReference type="SAM" id="SignalP"/>
    </source>
</evidence>
<dbReference type="AlphaFoldDB" id="A0A2S7BFB8"/>
<dbReference type="RefSeq" id="WP_104617696.1">
    <property type="nucleotide sequence ID" value="NZ_JBHLXZ010000102.1"/>
</dbReference>
<dbReference type="EMBL" id="MDEE01000095">
    <property type="protein sequence ID" value="PPU43921.1"/>
    <property type="molecule type" value="Genomic_DNA"/>
</dbReference>